<dbReference type="PANTHER" id="PTHR36541">
    <property type="entry name" value="SUPEROXIDE REDUCTASE-RELATED"/>
    <property type="match status" value="1"/>
</dbReference>
<dbReference type="Gene3D" id="2.20.28.100">
    <property type="entry name" value="Desulphoferrodoxin, N-terminal domain"/>
    <property type="match status" value="1"/>
</dbReference>
<dbReference type="Gene3D" id="2.60.40.730">
    <property type="entry name" value="SOR catalytic domain"/>
    <property type="match status" value="1"/>
</dbReference>
<dbReference type="RefSeq" id="WP_400195127.1">
    <property type="nucleotide sequence ID" value="NZ_CAYAYE010000021.1"/>
</dbReference>
<dbReference type="CDD" id="cd00974">
    <property type="entry name" value="DSRD"/>
    <property type="match status" value="1"/>
</dbReference>
<evidence type="ECO:0000313" key="11">
    <source>
        <dbReference type="Proteomes" id="UP000752814"/>
    </source>
</evidence>
<protein>
    <recommendedName>
        <fullName evidence="12">Desulfoferrodoxin</fullName>
    </recommendedName>
</protein>
<dbReference type="GO" id="GO:0005506">
    <property type="term" value="F:iron ion binding"/>
    <property type="evidence" value="ECO:0007669"/>
    <property type="project" value="InterPro"/>
</dbReference>
<feature type="binding site" evidence="7">
    <location>
        <position position="122"/>
    </location>
    <ligand>
        <name>Fe cation</name>
        <dbReference type="ChEBI" id="CHEBI:24875"/>
        <label>1</label>
    </ligand>
</feature>
<evidence type="ECO:0000256" key="6">
    <source>
        <dbReference type="ARBA" id="ARBA00023004"/>
    </source>
</evidence>
<dbReference type="Pfam" id="PF01880">
    <property type="entry name" value="Desulfoferrodox"/>
    <property type="match status" value="1"/>
</dbReference>
<sequence>MTAVKEIYYCPACGNIVEVVNSGLGGLQCCGKPMVKMAANSVDAAVEKHVPIIEPTENGILVKVGSVEHPMDEDHYIQWIEVSSDARVMRAYLKPGMKPQAEFTCPCKCTHINSVKAYCNKHGLWKKD</sequence>
<dbReference type="Proteomes" id="UP000752814">
    <property type="component" value="Unassembled WGS sequence"/>
</dbReference>
<dbReference type="PANTHER" id="PTHR36541:SF1">
    <property type="entry name" value="SUPEROXIDE REDUCTASE-RELATED"/>
    <property type="match status" value="1"/>
</dbReference>
<comment type="similarity">
    <text evidence="2">Belongs to the desulfoferrodoxin family.</text>
</comment>
<dbReference type="InterPro" id="IPR051233">
    <property type="entry name" value="Desulfoferrodoxin_SOR"/>
</dbReference>
<comment type="caution">
    <text evidence="10">The sequence shown here is derived from an EMBL/GenBank/DDBJ whole genome shotgun (WGS) entry which is preliminary data.</text>
</comment>
<dbReference type="Pfam" id="PF06397">
    <property type="entry name" value="Desulfoferrod_N"/>
    <property type="match status" value="1"/>
</dbReference>
<dbReference type="EMBL" id="LVVT01000024">
    <property type="protein sequence ID" value="TQS81225.1"/>
    <property type="molecule type" value="Genomic_DNA"/>
</dbReference>
<evidence type="ECO:0000259" key="8">
    <source>
        <dbReference type="Pfam" id="PF01880"/>
    </source>
</evidence>
<dbReference type="SUPFAM" id="SSF49367">
    <property type="entry name" value="Superoxide reductase-like"/>
    <property type="match status" value="1"/>
</dbReference>
<feature type="binding site" evidence="7">
    <location>
        <position position="75"/>
    </location>
    <ligand>
        <name>Fe cation</name>
        <dbReference type="ChEBI" id="CHEBI:24875"/>
        <label>2</label>
        <note>catalytic</note>
    </ligand>
</feature>
<keyword evidence="4 7" id="KW-0479">Metal-binding</keyword>
<name>A0A8J8TDY1_9ARCH</name>
<evidence type="ECO:0000313" key="10">
    <source>
        <dbReference type="EMBL" id="TQS81225.1"/>
    </source>
</evidence>
<dbReference type="NCBIfam" id="TIGR00320">
    <property type="entry name" value="dfx_rbo"/>
    <property type="match status" value="1"/>
</dbReference>
<dbReference type="InterPro" id="IPR002742">
    <property type="entry name" value="Desulfoferrodoxin_Fe-bd_dom"/>
</dbReference>
<gene>
    <name evidence="10" type="ORF">A3207_04965</name>
</gene>
<dbReference type="NCBIfam" id="TIGR00332">
    <property type="entry name" value="neela_ferrous"/>
    <property type="match status" value="1"/>
</dbReference>
<organism evidence="10 11">
    <name type="scientific">Candidatus Methanomassiliicoccus intestinalis</name>
    <dbReference type="NCBI Taxonomy" id="1406512"/>
    <lineage>
        <taxon>Archaea</taxon>
        <taxon>Methanobacteriati</taxon>
        <taxon>Thermoplasmatota</taxon>
        <taxon>Thermoplasmata</taxon>
        <taxon>Methanomassiliicoccales</taxon>
        <taxon>Methanomassiliicoccaceae</taxon>
        <taxon>Methanomassiliicoccus</taxon>
    </lineage>
</organism>
<proteinExistence type="inferred from homology"/>
<evidence type="ECO:0000256" key="7">
    <source>
        <dbReference type="PIRSR" id="PIRSR604793-1"/>
    </source>
</evidence>
<keyword evidence="3" id="KW-0813">Transport</keyword>
<feature type="binding site" evidence="7">
    <location>
        <position position="10"/>
    </location>
    <ligand>
        <name>Fe cation</name>
        <dbReference type="ChEBI" id="CHEBI:24875"/>
        <label>1</label>
    </ligand>
</feature>
<feature type="binding site" evidence="7">
    <location>
        <position position="30"/>
    </location>
    <ligand>
        <name>Fe cation</name>
        <dbReference type="ChEBI" id="CHEBI:24875"/>
        <label>1</label>
    </ligand>
</feature>
<feature type="binding site" evidence="7">
    <location>
        <position position="49"/>
    </location>
    <ligand>
        <name>Fe cation</name>
        <dbReference type="ChEBI" id="CHEBI:24875"/>
        <label>2</label>
        <note>catalytic</note>
    </ligand>
</feature>
<evidence type="ECO:0000259" key="9">
    <source>
        <dbReference type="Pfam" id="PF06397"/>
    </source>
</evidence>
<comment type="cofactor">
    <cofactor evidence="7">
        <name>Fe(2+)</name>
        <dbReference type="ChEBI" id="CHEBI:29033"/>
    </cofactor>
    <text evidence="7">Binds 1 Fe(2+) ion per subunit. The iron ion 2 is coordinated via four histidines and one cysteine residue.</text>
</comment>
<feature type="domain" description="Desulfoferrodoxin N-terminal" evidence="9">
    <location>
        <begin position="4"/>
        <end position="37"/>
    </location>
</feature>
<keyword evidence="5" id="KW-0249">Electron transport</keyword>
<feature type="binding site" evidence="7">
    <location>
        <position position="13"/>
    </location>
    <ligand>
        <name>Fe cation</name>
        <dbReference type="ChEBI" id="CHEBI:24875"/>
        <label>1</label>
    </ligand>
</feature>
<dbReference type="SUPFAM" id="SSF57802">
    <property type="entry name" value="Rubredoxin-like"/>
    <property type="match status" value="1"/>
</dbReference>
<evidence type="ECO:0000256" key="1">
    <source>
        <dbReference type="ARBA" id="ARBA00001973"/>
    </source>
</evidence>
<feature type="binding site" evidence="7">
    <location>
        <position position="69"/>
    </location>
    <ligand>
        <name>Fe cation</name>
        <dbReference type="ChEBI" id="CHEBI:24875"/>
        <label>2</label>
        <note>catalytic</note>
    </ligand>
</feature>
<evidence type="ECO:0000256" key="5">
    <source>
        <dbReference type="ARBA" id="ARBA00022982"/>
    </source>
</evidence>
<dbReference type="NCBIfam" id="TIGR00319">
    <property type="entry name" value="desulf_FeS4"/>
    <property type="match status" value="1"/>
</dbReference>
<dbReference type="InterPro" id="IPR038094">
    <property type="entry name" value="Desulfoferrodoxin_N_sf"/>
</dbReference>
<dbReference type="GO" id="GO:0016491">
    <property type="term" value="F:oxidoreductase activity"/>
    <property type="evidence" value="ECO:0007669"/>
    <property type="project" value="InterPro"/>
</dbReference>
<evidence type="ECO:0000256" key="3">
    <source>
        <dbReference type="ARBA" id="ARBA00022448"/>
    </source>
</evidence>
<feature type="domain" description="Desulfoferrodoxin ferrous iron-binding" evidence="8">
    <location>
        <begin position="42"/>
        <end position="127"/>
    </location>
</feature>
<keyword evidence="6 7" id="KW-0408">Iron</keyword>
<dbReference type="InterPro" id="IPR004462">
    <property type="entry name" value="Desulfoferrodoxin_N"/>
</dbReference>
<accession>A0A8J8TDY1</accession>
<dbReference type="InterPro" id="IPR004793">
    <property type="entry name" value="Desulfoferrodoxin_rbo"/>
</dbReference>
<comment type="cofactor">
    <cofactor evidence="7">
        <name>Fe(3+)</name>
        <dbReference type="ChEBI" id="CHEBI:29034"/>
    </cofactor>
    <text evidence="7">Binds 1 Fe(3+) ion per subunit. The iron ion 1 is coordinated via 4 cysteine residues.</text>
</comment>
<dbReference type="AlphaFoldDB" id="A0A8J8TDY1"/>
<evidence type="ECO:0000256" key="2">
    <source>
        <dbReference type="ARBA" id="ARBA00005941"/>
    </source>
</evidence>
<evidence type="ECO:0008006" key="12">
    <source>
        <dbReference type="Google" id="ProtNLM"/>
    </source>
</evidence>
<evidence type="ECO:0000256" key="4">
    <source>
        <dbReference type="ARBA" id="ARBA00022723"/>
    </source>
</evidence>
<reference evidence="10" key="1">
    <citation type="submission" date="2016-03" db="EMBL/GenBank/DDBJ databases">
        <authorList>
            <person name="Borrel G."/>
            <person name="Mccann A."/>
            <person name="O'Toole P.W."/>
        </authorList>
    </citation>
    <scope>NUCLEOTIDE SEQUENCE</scope>
    <source>
        <strain evidence="10">183</strain>
    </source>
</reference>
<feature type="binding site" evidence="7">
    <location>
        <position position="119"/>
    </location>
    <ligand>
        <name>Fe cation</name>
        <dbReference type="ChEBI" id="CHEBI:24875"/>
        <label>2</label>
        <note>catalytic</note>
    </ligand>
</feature>
<dbReference type="InterPro" id="IPR036073">
    <property type="entry name" value="Desulfoferrodoxin_Fe-bd_dom_sf"/>
</dbReference>
<dbReference type="GO" id="GO:0019430">
    <property type="term" value="P:removal of superoxide radicals"/>
    <property type="evidence" value="ECO:0007669"/>
    <property type="project" value="InterPro"/>
</dbReference>
<feature type="binding site" evidence="7">
    <location>
        <position position="29"/>
    </location>
    <ligand>
        <name>Fe cation</name>
        <dbReference type="ChEBI" id="CHEBI:24875"/>
        <label>1</label>
    </ligand>
</feature>
<comment type="cofactor">
    <cofactor evidence="1">
        <name>Cu(2+)</name>
        <dbReference type="ChEBI" id="CHEBI:29036"/>
    </cofactor>
</comment>